<protein>
    <submittedName>
        <fullName evidence="1">Uncharacterized protein</fullName>
    </submittedName>
</protein>
<evidence type="ECO:0000313" key="1">
    <source>
        <dbReference type="EMBL" id="KAK1839838.1"/>
    </source>
</evidence>
<organism evidence="1 2">
    <name type="scientific">Colletotrichum chrysophilum</name>
    <dbReference type="NCBI Taxonomy" id="1836956"/>
    <lineage>
        <taxon>Eukaryota</taxon>
        <taxon>Fungi</taxon>
        <taxon>Dikarya</taxon>
        <taxon>Ascomycota</taxon>
        <taxon>Pezizomycotina</taxon>
        <taxon>Sordariomycetes</taxon>
        <taxon>Hypocreomycetidae</taxon>
        <taxon>Glomerellales</taxon>
        <taxon>Glomerellaceae</taxon>
        <taxon>Colletotrichum</taxon>
        <taxon>Colletotrichum gloeosporioides species complex</taxon>
    </lineage>
</organism>
<comment type="caution">
    <text evidence="1">The sequence shown here is derived from an EMBL/GenBank/DDBJ whole genome shotgun (WGS) entry which is preliminary data.</text>
</comment>
<dbReference type="Proteomes" id="UP001243330">
    <property type="component" value="Unassembled WGS sequence"/>
</dbReference>
<reference evidence="1" key="1">
    <citation type="submission" date="2023-01" db="EMBL/GenBank/DDBJ databases">
        <title>Colletotrichum chrysophilum M932 genome sequence.</title>
        <authorList>
            <person name="Baroncelli R."/>
        </authorList>
    </citation>
    <scope>NUCLEOTIDE SEQUENCE</scope>
    <source>
        <strain evidence="1">M932</strain>
    </source>
</reference>
<dbReference type="EMBL" id="JAQOWY010000622">
    <property type="protein sequence ID" value="KAK1839838.1"/>
    <property type="molecule type" value="Genomic_DNA"/>
</dbReference>
<evidence type="ECO:0000313" key="2">
    <source>
        <dbReference type="Proteomes" id="UP001243330"/>
    </source>
</evidence>
<proteinExistence type="predicted"/>
<gene>
    <name evidence="1" type="ORF">CCHR01_17533</name>
</gene>
<sequence>MRSHNQYSRGVLIDSTLLSSGRGGLQTLFLQASAYTYANCSAGWFPIKAIRSSNSQRQRGS</sequence>
<keyword evidence="2" id="KW-1185">Reference proteome</keyword>
<accession>A0AAD9E9G7</accession>
<dbReference type="AlphaFoldDB" id="A0AAD9E9G7"/>
<name>A0AAD9E9G7_9PEZI</name>